<name>A0AA35Y6I6_LACSI</name>
<evidence type="ECO:0000313" key="2">
    <source>
        <dbReference type="Proteomes" id="UP001177003"/>
    </source>
</evidence>
<gene>
    <name evidence="1" type="ORF">LSALG_LOCUS3309</name>
</gene>
<organism evidence="1 2">
    <name type="scientific">Lactuca saligna</name>
    <name type="common">Willowleaf lettuce</name>
    <dbReference type="NCBI Taxonomy" id="75948"/>
    <lineage>
        <taxon>Eukaryota</taxon>
        <taxon>Viridiplantae</taxon>
        <taxon>Streptophyta</taxon>
        <taxon>Embryophyta</taxon>
        <taxon>Tracheophyta</taxon>
        <taxon>Spermatophyta</taxon>
        <taxon>Magnoliopsida</taxon>
        <taxon>eudicotyledons</taxon>
        <taxon>Gunneridae</taxon>
        <taxon>Pentapetalae</taxon>
        <taxon>asterids</taxon>
        <taxon>campanulids</taxon>
        <taxon>Asterales</taxon>
        <taxon>Asteraceae</taxon>
        <taxon>Cichorioideae</taxon>
        <taxon>Cichorieae</taxon>
        <taxon>Lactucinae</taxon>
        <taxon>Lactuca</taxon>
    </lineage>
</organism>
<proteinExistence type="predicted"/>
<evidence type="ECO:0000313" key="1">
    <source>
        <dbReference type="EMBL" id="CAI9262577.1"/>
    </source>
</evidence>
<dbReference type="AlphaFoldDB" id="A0AA35Y6I6"/>
<dbReference type="EMBL" id="OX465086">
    <property type="protein sequence ID" value="CAI9262577.1"/>
    <property type="molecule type" value="Genomic_DNA"/>
</dbReference>
<protein>
    <submittedName>
        <fullName evidence="1">Uncharacterized protein</fullName>
    </submittedName>
</protein>
<sequence length="206" mass="21935">MRPIAMAPAVAPRMPMYPPGGPGLGQHIFYGQAQPTFIPPQPGFGYQQQLVPGMRPGGAPMPNFFMPMVQQGQQVQHPGGRRATGPDTRITNEFQSSWEDVPLPPGQNVPDGSMTGIGGGGMVFVPYDMGGMALRDTGITQHIPIGALASALANASPTKQRTVYAAVVKHLETVARTEVTSLKEEAVSMILHLRDGDILLVSDIII</sequence>
<accession>A0AA35Y6I6</accession>
<dbReference type="Proteomes" id="UP001177003">
    <property type="component" value="Chromosome 0"/>
</dbReference>
<keyword evidence="2" id="KW-1185">Reference proteome</keyword>
<reference evidence="1" key="1">
    <citation type="submission" date="2023-04" db="EMBL/GenBank/DDBJ databases">
        <authorList>
            <person name="Vijverberg K."/>
            <person name="Xiong W."/>
            <person name="Schranz E."/>
        </authorList>
    </citation>
    <scope>NUCLEOTIDE SEQUENCE</scope>
</reference>